<name>A0A5C6TS98_9SPHN</name>
<evidence type="ECO:0000259" key="4">
    <source>
        <dbReference type="Pfam" id="PF05193"/>
    </source>
</evidence>
<dbReference type="Proteomes" id="UP000321249">
    <property type="component" value="Unassembled WGS sequence"/>
</dbReference>
<dbReference type="InterPro" id="IPR011249">
    <property type="entry name" value="Metalloenz_LuxS/M16"/>
</dbReference>
<protein>
    <submittedName>
        <fullName evidence="5">Insulinase family protein</fullName>
    </submittedName>
</protein>
<evidence type="ECO:0000256" key="1">
    <source>
        <dbReference type="SAM" id="MobiDB-lite"/>
    </source>
</evidence>
<organism evidence="5 6">
    <name type="scientific">Allosphingosinicella ginsenosidimutans</name>
    <dbReference type="NCBI Taxonomy" id="1176539"/>
    <lineage>
        <taxon>Bacteria</taxon>
        <taxon>Pseudomonadati</taxon>
        <taxon>Pseudomonadota</taxon>
        <taxon>Alphaproteobacteria</taxon>
        <taxon>Sphingomonadales</taxon>
        <taxon>Sphingomonadaceae</taxon>
        <taxon>Allosphingosinicella</taxon>
    </lineage>
</organism>
<evidence type="ECO:0000313" key="6">
    <source>
        <dbReference type="Proteomes" id="UP000321249"/>
    </source>
</evidence>
<dbReference type="EMBL" id="VOQQ01000001">
    <property type="protein sequence ID" value="TXC63116.1"/>
    <property type="molecule type" value="Genomic_DNA"/>
</dbReference>
<dbReference type="SUPFAM" id="SSF63411">
    <property type="entry name" value="LuxS/MPP-like metallohydrolase"/>
    <property type="match status" value="4"/>
</dbReference>
<dbReference type="PANTHER" id="PTHR11851">
    <property type="entry name" value="METALLOPROTEASE"/>
    <property type="match status" value="1"/>
</dbReference>
<feature type="domain" description="Peptidase M16 N-terminal" evidence="3">
    <location>
        <begin position="59"/>
        <end position="183"/>
    </location>
</feature>
<feature type="signal peptide" evidence="2">
    <location>
        <begin position="1"/>
        <end position="25"/>
    </location>
</feature>
<evidence type="ECO:0000313" key="5">
    <source>
        <dbReference type="EMBL" id="TXC63116.1"/>
    </source>
</evidence>
<evidence type="ECO:0000256" key="2">
    <source>
        <dbReference type="SAM" id="SignalP"/>
    </source>
</evidence>
<proteinExistence type="predicted"/>
<dbReference type="Pfam" id="PF05193">
    <property type="entry name" value="Peptidase_M16_C"/>
    <property type="match status" value="2"/>
</dbReference>
<dbReference type="OrthoDB" id="9811314at2"/>
<dbReference type="RefSeq" id="WP_147042528.1">
    <property type="nucleotide sequence ID" value="NZ_BAABIR010000005.1"/>
</dbReference>
<dbReference type="AlphaFoldDB" id="A0A5C6TS98"/>
<dbReference type="PANTHER" id="PTHR11851:SF224">
    <property type="entry name" value="PROCESSING PROTEASE"/>
    <property type="match status" value="1"/>
</dbReference>
<dbReference type="InterPro" id="IPR007863">
    <property type="entry name" value="Peptidase_M16_C"/>
</dbReference>
<keyword evidence="6" id="KW-1185">Reference proteome</keyword>
<dbReference type="Gene3D" id="3.30.830.10">
    <property type="entry name" value="Metalloenzyme, LuxS/M16 peptidase-like"/>
    <property type="match status" value="4"/>
</dbReference>
<keyword evidence="2" id="KW-0732">Signal</keyword>
<feature type="chain" id="PRO_5023023167" evidence="2">
    <location>
        <begin position="26"/>
        <end position="981"/>
    </location>
</feature>
<feature type="domain" description="Peptidase M16 C-terminal" evidence="4">
    <location>
        <begin position="217"/>
        <end position="391"/>
    </location>
</feature>
<reference evidence="5 6" key="1">
    <citation type="journal article" date="2015" name="J. Microbiol.">
        <title>Sphingosinicella ginsenosidimutans sp. nov., with ginsenoside converting activity.</title>
        <authorList>
            <person name="Kim J.K."/>
            <person name="Kang M.S."/>
            <person name="Park S.C."/>
            <person name="Kim K.M."/>
            <person name="Choi K."/>
            <person name="Yoon M.H."/>
            <person name="Im W.T."/>
        </authorList>
    </citation>
    <scope>NUCLEOTIDE SEQUENCE [LARGE SCALE GENOMIC DNA]</scope>
    <source>
        <strain evidence="5 6">BS-11</strain>
    </source>
</reference>
<dbReference type="InterPro" id="IPR050361">
    <property type="entry name" value="MPP/UQCRC_Complex"/>
</dbReference>
<accession>A0A5C6TS98</accession>
<dbReference type="GO" id="GO:0046872">
    <property type="term" value="F:metal ion binding"/>
    <property type="evidence" value="ECO:0007669"/>
    <property type="project" value="InterPro"/>
</dbReference>
<dbReference type="Pfam" id="PF00675">
    <property type="entry name" value="Peptidase_M16"/>
    <property type="match status" value="2"/>
</dbReference>
<feature type="domain" description="Peptidase M16 N-terminal" evidence="3">
    <location>
        <begin position="556"/>
        <end position="678"/>
    </location>
</feature>
<evidence type="ECO:0000259" key="3">
    <source>
        <dbReference type="Pfam" id="PF00675"/>
    </source>
</evidence>
<dbReference type="InterPro" id="IPR011765">
    <property type="entry name" value="Pept_M16_N"/>
</dbReference>
<comment type="caution">
    <text evidence="5">The sequence shown here is derived from an EMBL/GenBank/DDBJ whole genome shotgun (WGS) entry which is preliminary data.</text>
</comment>
<feature type="region of interest" description="Disordered" evidence="1">
    <location>
        <begin position="488"/>
        <end position="510"/>
    </location>
</feature>
<sequence length="981" mass="105698">MRKLLTSFALAAGLSVAGLVSSGPAAIAQPASTSGGSIQQLVSAVNIPHEEFTLPNGLRVIVHEDHKAPIVAVSVWYSIGSKDEPQGRTGFAHLFEHLMFGGSENSNTSYFEPMQQIGATDMNGTTWFDRTNYFETVPRGALDRALFLESDRMGHLLGAVTQQKLDIQRGVVQNEKRQGDNQPFGLVEYHELNALFPEGHPYHHSTIGSMADLDQASLQTVQQWFRDHYGPNNAVLVLAGDITLADARQLVARYFGDIPRGPQNHPAEASVPTLEARIDETMHDHVPATRLYREWVVPGILDESQAPLDVAAGVLGGLASSRLDNALVRGDQTAVSVSADVETFHRVSFFKVQVDLKPGADADAVSRRLDQIIADYIAHGPTADEVQRYVTSSVASRIRGLEQVGGFGGKAVALAEGALYANDANFYRRQLAALAAVTPESARAAMQHWLTRPVYALRVDPGEREPYEEAAGSGGAASSHMPRYYRTPRADEHPLAPNPSATANDAAPATGRRPLAYDVDRSHLPPVGEIADLQFPRIEHARLSNGIEVTFARRTAVPVVRVSVQFDAGYAADRPETSGLQSFMAALLDEGTASLNSIQVAEARERLGAQITAGAGLDRTSVTLAALKPMLGQSLDLMADIIKNPAFAQNEIDRLRGQRLAQIAAEMSQPQGIALRTLPPLLYGTGYPYGTPFTGSGSPEAVRGFTRDQIVAAHDAWIRPDTAQIFVVGDTTLAEIVPMLEARFGNWRAPSVARGTKSFATAIPDPRPRIILVDRPQSPQSLILGGAVLGVNGTDDLLDLTAANDVLGGSFLSRLNTELRETRHWSYGVFGIVNQVQHRVPYIVFAPVQADHTGDALGALRTQMTEFLGSRGVTADELERTVNGGIRELPGSFETSAAVLGALQQNALYGRPDNYYDTLASRYRAMTPSQLDAVARRTIDPSKFIWVVVGDASRVRSQLEPLGLPIETVGAPAAAAAPAAH</sequence>
<feature type="domain" description="Peptidase M16 C-terminal" evidence="4">
    <location>
        <begin position="705"/>
        <end position="883"/>
    </location>
</feature>
<gene>
    <name evidence="5" type="ORF">FRZ32_05260</name>
</gene>